<keyword evidence="3" id="KW-1185">Reference proteome</keyword>
<dbReference type="CDD" id="cd02440">
    <property type="entry name" value="AdoMet_MTases"/>
    <property type="match status" value="1"/>
</dbReference>
<organism evidence="2 3">
    <name type="scientific">Labilibaculum manganireducens</name>
    <dbReference type="NCBI Taxonomy" id="1940525"/>
    <lineage>
        <taxon>Bacteria</taxon>
        <taxon>Pseudomonadati</taxon>
        <taxon>Bacteroidota</taxon>
        <taxon>Bacteroidia</taxon>
        <taxon>Marinilabiliales</taxon>
        <taxon>Marinifilaceae</taxon>
        <taxon>Labilibaculum</taxon>
    </lineage>
</organism>
<dbReference type="Gene3D" id="3.40.50.150">
    <property type="entry name" value="Vaccinia Virus protein VP39"/>
    <property type="match status" value="1"/>
</dbReference>
<feature type="domain" description="Methyltransferase" evidence="1">
    <location>
        <begin position="40"/>
        <end position="128"/>
    </location>
</feature>
<gene>
    <name evidence="2" type="ORF">BZG01_16130</name>
</gene>
<dbReference type="SUPFAM" id="SSF53335">
    <property type="entry name" value="S-adenosyl-L-methionine-dependent methyltransferases"/>
    <property type="match status" value="1"/>
</dbReference>
<dbReference type="Proteomes" id="UP000233618">
    <property type="component" value="Unassembled WGS sequence"/>
</dbReference>
<dbReference type="Pfam" id="PF13649">
    <property type="entry name" value="Methyltransf_25"/>
    <property type="match status" value="1"/>
</dbReference>
<accession>A0A2N3HZ52</accession>
<evidence type="ECO:0000313" key="3">
    <source>
        <dbReference type="Proteomes" id="UP000233618"/>
    </source>
</evidence>
<reference evidence="2 3" key="1">
    <citation type="journal article" date="2017" name="Front. Microbiol.">
        <title>Labilibaculum manganireducens gen. nov., sp. nov. and Labilibaculum filiforme sp. nov., Novel Bacteroidetes Isolated from Subsurface Sediments of the Baltic Sea.</title>
        <authorList>
            <person name="Vandieken V."/>
            <person name="Marshall I.P."/>
            <person name="Niemann H."/>
            <person name="Engelen B."/>
            <person name="Cypionka H."/>
        </authorList>
    </citation>
    <scope>NUCLEOTIDE SEQUENCE [LARGE SCALE GENOMIC DNA]</scope>
    <source>
        <strain evidence="2 3">59.10-2M</strain>
    </source>
</reference>
<protein>
    <recommendedName>
        <fullName evidence="1">Methyltransferase domain-containing protein</fullName>
    </recommendedName>
</protein>
<sequence>MKEMWDQRYAESKYIYGEKANLFFVTQLHLLKSGRMLLPGEGEGRNAAYASRAGWKVDAFDYSKKAVENAKRFFAEQEVDVNMYTENILDHPSIEEKYDVAALLYLHLPSQQRFIAHRFVADSVKPGGVVLMEVFSKNQIGRKSGGPPNEDMLYDLSEIRRDFEEFDILLLEEVEIHLSEGKLHKGKAMVVRFVGKKKNIWIS</sequence>
<dbReference type="AlphaFoldDB" id="A0A2N3HZ52"/>
<dbReference type="RefSeq" id="WP_101310880.1">
    <property type="nucleotide sequence ID" value="NZ_MVDE01000029.1"/>
</dbReference>
<name>A0A2N3HZ52_9BACT</name>
<evidence type="ECO:0000259" key="1">
    <source>
        <dbReference type="Pfam" id="PF13649"/>
    </source>
</evidence>
<comment type="caution">
    <text evidence="2">The sequence shown here is derived from an EMBL/GenBank/DDBJ whole genome shotgun (WGS) entry which is preliminary data.</text>
</comment>
<evidence type="ECO:0000313" key="2">
    <source>
        <dbReference type="EMBL" id="PKQ63349.1"/>
    </source>
</evidence>
<dbReference type="EMBL" id="MVDE01000029">
    <property type="protein sequence ID" value="PKQ63349.1"/>
    <property type="molecule type" value="Genomic_DNA"/>
</dbReference>
<dbReference type="InterPro" id="IPR029063">
    <property type="entry name" value="SAM-dependent_MTases_sf"/>
</dbReference>
<proteinExistence type="predicted"/>
<dbReference type="InterPro" id="IPR041698">
    <property type="entry name" value="Methyltransf_25"/>
</dbReference>